<dbReference type="Pfam" id="PF00651">
    <property type="entry name" value="BTB"/>
    <property type="match status" value="1"/>
</dbReference>
<dbReference type="PANTHER" id="PTHR24412:SF172">
    <property type="entry name" value="KELCH-LIKE PROTEIN 10"/>
    <property type="match status" value="1"/>
</dbReference>
<dbReference type="Pfam" id="PF07707">
    <property type="entry name" value="BACK"/>
    <property type="match status" value="1"/>
</dbReference>
<reference evidence="6" key="1">
    <citation type="submission" date="2015-02" db="EMBL/GenBank/DDBJ databases">
        <title>Genome sequencing for Strongylocentrotus purpuratus.</title>
        <authorList>
            <person name="Murali S."/>
            <person name="Liu Y."/>
            <person name="Vee V."/>
            <person name="English A."/>
            <person name="Wang M."/>
            <person name="Skinner E."/>
            <person name="Han Y."/>
            <person name="Muzny D.M."/>
            <person name="Worley K.C."/>
            <person name="Gibbs R.A."/>
        </authorList>
    </citation>
    <scope>NUCLEOTIDE SEQUENCE</scope>
</reference>
<feature type="region of interest" description="Disordered" evidence="3">
    <location>
        <begin position="640"/>
        <end position="714"/>
    </location>
</feature>
<dbReference type="RefSeq" id="XP_030846586.1">
    <property type="nucleotide sequence ID" value="XM_030990726.1"/>
</dbReference>
<dbReference type="GeneID" id="591526"/>
<reference evidence="5" key="2">
    <citation type="submission" date="2021-01" db="UniProtKB">
        <authorList>
            <consortium name="EnsemblMetazoa"/>
        </authorList>
    </citation>
    <scope>IDENTIFICATION</scope>
</reference>
<dbReference type="SMART" id="SM00225">
    <property type="entry name" value="BTB"/>
    <property type="match status" value="1"/>
</dbReference>
<dbReference type="InterPro" id="IPR030608">
    <property type="entry name" value="KLHL10_BTB/POZ"/>
</dbReference>
<dbReference type="InterPro" id="IPR000210">
    <property type="entry name" value="BTB/POZ_dom"/>
</dbReference>
<feature type="domain" description="BTB" evidence="4">
    <location>
        <begin position="28"/>
        <end position="95"/>
    </location>
</feature>
<dbReference type="OrthoDB" id="191037at2759"/>
<dbReference type="Gene3D" id="2.120.10.80">
    <property type="entry name" value="Kelch-type beta propeller"/>
    <property type="match status" value="2"/>
</dbReference>
<dbReference type="Pfam" id="PF24681">
    <property type="entry name" value="Kelch_KLHDC2_KLHL20_DRC7"/>
    <property type="match status" value="1"/>
</dbReference>
<dbReference type="SMART" id="SM00612">
    <property type="entry name" value="Kelch"/>
    <property type="match status" value="6"/>
</dbReference>
<dbReference type="GO" id="GO:0031463">
    <property type="term" value="C:Cul3-RING ubiquitin ligase complex"/>
    <property type="evidence" value="ECO:0000318"/>
    <property type="project" value="GO_Central"/>
</dbReference>
<dbReference type="GO" id="GO:0043161">
    <property type="term" value="P:proteasome-mediated ubiquitin-dependent protein catabolic process"/>
    <property type="evidence" value="ECO:0000318"/>
    <property type="project" value="GO_Central"/>
</dbReference>
<evidence type="ECO:0000313" key="6">
    <source>
        <dbReference type="Proteomes" id="UP000007110"/>
    </source>
</evidence>
<dbReference type="InterPro" id="IPR006652">
    <property type="entry name" value="Kelch_1"/>
</dbReference>
<keyword evidence="1" id="KW-0880">Kelch repeat</keyword>
<dbReference type="Gene3D" id="3.30.710.10">
    <property type="entry name" value="Potassium Channel Kv1.1, Chain A"/>
    <property type="match status" value="1"/>
</dbReference>
<dbReference type="InterPro" id="IPR011333">
    <property type="entry name" value="SKP1/BTB/POZ_sf"/>
</dbReference>
<dbReference type="AlphaFoldDB" id="A0A7M7P648"/>
<dbReference type="Pfam" id="PF01344">
    <property type="entry name" value="Kelch_1"/>
    <property type="match status" value="2"/>
</dbReference>
<dbReference type="Gene3D" id="1.25.40.420">
    <property type="match status" value="1"/>
</dbReference>
<name>A0A7M7P648_STRPU</name>
<feature type="compositionally biased region" description="Polar residues" evidence="3">
    <location>
        <begin position="692"/>
        <end position="714"/>
    </location>
</feature>
<dbReference type="KEGG" id="spu:591526"/>
<keyword evidence="2" id="KW-0677">Repeat</keyword>
<keyword evidence="6" id="KW-1185">Reference proteome</keyword>
<dbReference type="SUPFAM" id="SSF117281">
    <property type="entry name" value="Kelch motif"/>
    <property type="match status" value="1"/>
</dbReference>
<dbReference type="InterPro" id="IPR015915">
    <property type="entry name" value="Kelch-typ_b-propeller"/>
</dbReference>
<dbReference type="PANTHER" id="PTHR24412">
    <property type="entry name" value="KELCH PROTEIN"/>
    <property type="match status" value="1"/>
</dbReference>
<evidence type="ECO:0000259" key="4">
    <source>
        <dbReference type="PROSITE" id="PS50097"/>
    </source>
</evidence>
<sequence>MEVTEEETETEATPFTVFNELRKNKQLCDVSLEVGDQTFPAHRNVLAACSRYFRALFTIGMHETDEKVIKIPGVEPSLMEQILDYIYTKQTPVNSENVVELLPAADQFNVEGLVKECCAYLEDHFGASNCVGMWRFARSYFCFLLEQSAFRYILNHFEEVALGGKAEEFLELTIEDLECIVKEDELNVKMEEYVFEALVRWVRHKETQRKQCIPRLLLLVRLGMINTDYFMNSIKAHPLVRDVEECRAVIIQTIHYTYNFDPNETPKGPSAVLSRPRLPFKLLFAVGGWSGGSPTSAIECYDTRADRWVLLDTVNNKPRAYMGIAVLNQKLYAVGGFDSNQYFNSVRCFDPVKKSWIEVAPMNSRRCYVSVSTLGEHVYAMGGFDGHTRLKTVERYDPSCNQWTLMHSMNHHRSDASACRLDDKIVIVGGFNGNECLNSAEVYDPELDEWRDIPRMNSRRSGVGAVAFRDSVYAVGGFNGLTRLNSMERWKPGTMQWIGAPSMYIHRSNFGVAVLDDMIFVIGGFNGITTIYNVECYDPDNDEWYDACDMNVYRSALSIGVVSNLPNVREFTWPRDRDLPPPAFVPTQASLEQAAIAMEESNASSDERVLDDEEDDEPVNQEVADEAEIDEFLLQQAALAEENAADDEDYEEEEGDDDDDDDNDDVDGDEVVQFPDRSPNMHRHPGLIPLSGASSPLQPQGDSEQNDGVGSSAS</sequence>
<dbReference type="GO" id="GO:1990756">
    <property type="term" value="F:ubiquitin-like ligase-substrate adaptor activity"/>
    <property type="evidence" value="ECO:0000318"/>
    <property type="project" value="GO_Central"/>
</dbReference>
<feature type="compositionally biased region" description="Acidic residues" evidence="3">
    <location>
        <begin position="643"/>
        <end position="670"/>
    </location>
</feature>
<evidence type="ECO:0000313" key="5">
    <source>
        <dbReference type="EnsemblMetazoa" id="XP_030846586"/>
    </source>
</evidence>
<evidence type="ECO:0000256" key="3">
    <source>
        <dbReference type="SAM" id="MobiDB-lite"/>
    </source>
</evidence>
<dbReference type="Proteomes" id="UP000007110">
    <property type="component" value="Unassembled WGS sequence"/>
</dbReference>
<dbReference type="PRINTS" id="PR00501">
    <property type="entry name" value="KELCHREPEAT"/>
</dbReference>
<dbReference type="FunFam" id="1.25.40.420:FF:000001">
    <property type="entry name" value="Kelch-like family member 12"/>
    <property type="match status" value="1"/>
</dbReference>
<organism evidence="5 6">
    <name type="scientific">Strongylocentrotus purpuratus</name>
    <name type="common">Purple sea urchin</name>
    <dbReference type="NCBI Taxonomy" id="7668"/>
    <lineage>
        <taxon>Eukaryota</taxon>
        <taxon>Metazoa</taxon>
        <taxon>Echinodermata</taxon>
        <taxon>Eleutherozoa</taxon>
        <taxon>Echinozoa</taxon>
        <taxon>Echinoidea</taxon>
        <taxon>Euechinoidea</taxon>
        <taxon>Echinacea</taxon>
        <taxon>Camarodonta</taxon>
        <taxon>Echinidea</taxon>
        <taxon>Strongylocentrotidae</taxon>
        <taxon>Strongylocentrotus</taxon>
    </lineage>
</organism>
<dbReference type="GO" id="GO:0005737">
    <property type="term" value="C:cytoplasm"/>
    <property type="evidence" value="ECO:0000318"/>
    <property type="project" value="GO_Central"/>
</dbReference>
<dbReference type="SMART" id="SM00875">
    <property type="entry name" value="BACK"/>
    <property type="match status" value="1"/>
</dbReference>
<accession>A0A7M7P648</accession>
<dbReference type="EnsemblMetazoa" id="XM_030990726">
    <property type="protein sequence ID" value="XP_030846586"/>
    <property type="gene ID" value="LOC591526"/>
</dbReference>
<protein>
    <recommendedName>
        <fullName evidence="4">BTB domain-containing protein</fullName>
    </recommendedName>
</protein>
<dbReference type="SUPFAM" id="SSF54695">
    <property type="entry name" value="POZ domain"/>
    <property type="match status" value="1"/>
</dbReference>
<feature type="region of interest" description="Disordered" evidence="3">
    <location>
        <begin position="599"/>
        <end position="620"/>
    </location>
</feature>
<proteinExistence type="predicted"/>
<dbReference type="PROSITE" id="PS50097">
    <property type="entry name" value="BTB"/>
    <property type="match status" value="1"/>
</dbReference>
<evidence type="ECO:0000256" key="2">
    <source>
        <dbReference type="ARBA" id="ARBA00022737"/>
    </source>
</evidence>
<dbReference type="CTD" id="317719"/>
<dbReference type="OMA" id="YKTNQWS"/>
<dbReference type="CDD" id="cd18240">
    <property type="entry name" value="BTB_POZ_KLHL10"/>
    <property type="match status" value="1"/>
</dbReference>
<dbReference type="InParanoid" id="A0A7M7P648"/>
<evidence type="ECO:0000256" key="1">
    <source>
        <dbReference type="ARBA" id="ARBA00022441"/>
    </source>
</evidence>
<feature type="compositionally biased region" description="Acidic residues" evidence="3">
    <location>
        <begin position="609"/>
        <end position="620"/>
    </location>
</feature>
<dbReference type="InterPro" id="IPR011705">
    <property type="entry name" value="BACK"/>
</dbReference>